<evidence type="ECO:0000256" key="13">
    <source>
        <dbReference type="ARBA" id="ARBA00034808"/>
    </source>
</evidence>
<comment type="caution">
    <text evidence="18">The sequence shown here is derived from an EMBL/GenBank/DDBJ whole genome shotgun (WGS) entry which is preliminary data.</text>
</comment>
<dbReference type="GO" id="GO:0005829">
    <property type="term" value="C:cytosol"/>
    <property type="evidence" value="ECO:0007669"/>
    <property type="project" value="TreeGrafter"/>
</dbReference>
<keyword evidence="2" id="KW-0540">Nuclease</keyword>
<dbReference type="GO" id="GO:0003677">
    <property type="term" value="F:DNA binding"/>
    <property type="evidence" value="ECO:0007669"/>
    <property type="project" value="UniProtKB-KW"/>
</dbReference>
<accession>A0A4R6V6M0</accession>
<evidence type="ECO:0000256" key="12">
    <source>
        <dbReference type="ARBA" id="ARBA00034617"/>
    </source>
</evidence>
<dbReference type="GO" id="GO:0043138">
    <property type="term" value="F:3'-5' DNA helicase activity"/>
    <property type="evidence" value="ECO:0007669"/>
    <property type="project" value="UniProtKB-EC"/>
</dbReference>
<dbReference type="InterPro" id="IPR014016">
    <property type="entry name" value="UvrD-like_ATP-bd"/>
</dbReference>
<dbReference type="SUPFAM" id="SSF52540">
    <property type="entry name" value="P-loop containing nucleoside triphosphate hydrolases"/>
    <property type="match status" value="1"/>
</dbReference>
<evidence type="ECO:0000256" key="7">
    <source>
        <dbReference type="ARBA" id="ARBA00022839"/>
    </source>
</evidence>
<name>A0A4R6V6M0_9ACTN</name>
<dbReference type="Pfam" id="PF12705">
    <property type="entry name" value="PDDEXK_1"/>
    <property type="match status" value="1"/>
</dbReference>
<dbReference type="InterPro" id="IPR013986">
    <property type="entry name" value="DExx_box_DNA_helicase_dom_sf"/>
</dbReference>
<dbReference type="GO" id="GO:0005524">
    <property type="term" value="F:ATP binding"/>
    <property type="evidence" value="ECO:0007669"/>
    <property type="project" value="UniProtKB-UniRule"/>
</dbReference>
<protein>
    <recommendedName>
        <fullName evidence="13">DNA 3'-5' helicase</fullName>
        <ecNumber evidence="13">5.6.2.4</ecNumber>
    </recommendedName>
</protein>
<evidence type="ECO:0000259" key="16">
    <source>
        <dbReference type="PROSITE" id="PS51198"/>
    </source>
</evidence>
<evidence type="ECO:0000256" key="10">
    <source>
        <dbReference type="ARBA" id="ARBA00023204"/>
    </source>
</evidence>
<reference evidence="18 19" key="1">
    <citation type="submission" date="2019-03" db="EMBL/GenBank/DDBJ databases">
        <title>Genomic Encyclopedia of Type Strains, Phase IV (KMG-IV): sequencing the most valuable type-strain genomes for metagenomic binning, comparative biology and taxonomic classification.</title>
        <authorList>
            <person name="Goeker M."/>
        </authorList>
    </citation>
    <scope>NUCLEOTIDE SEQUENCE [LARGE SCALE GENOMIC DNA]</scope>
    <source>
        <strain evidence="18 19">DSM 46770</strain>
    </source>
</reference>
<evidence type="ECO:0000259" key="17">
    <source>
        <dbReference type="PROSITE" id="PS51217"/>
    </source>
</evidence>
<dbReference type="CDD" id="cd17932">
    <property type="entry name" value="DEXQc_UvrD"/>
    <property type="match status" value="1"/>
</dbReference>
<dbReference type="Gene3D" id="3.90.320.10">
    <property type="match status" value="1"/>
</dbReference>
<dbReference type="SUPFAM" id="SSF52980">
    <property type="entry name" value="Restriction endonuclease-like"/>
    <property type="match status" value="1"/>
</dbReference>
<dbReference type="AlphaFoldDB" id="A0A4R6V6M0"/>
<dbReference type="Pfam" id="PF13361">
    <property type="entry name" value="UvrD_C"/>
    <property type="match status" value="1"/>
</dbReference>
<evidence type="ECO:0000256" key="14">
    <source>
        <dbReference type="ARBA" id="ARBA00048988"/>
    </source>
</evidence>
<dbReference type="InterPro" id="IPR011604">
    <property type="entry name" value="PDDEXK-like_dom_sf"/>
</dbReference>
<evidence type="ECO:0000256" key="8">
    <source>
        <dbReference type="ARBA" id="ARBA00022840"/>
    </source>
</evidence>
<dbReference type="InterPro" id="IPR000212">
    <property type="entry name" value="DNA_helicase_UvrD/REP"/>
</dbReference>
<dbReference type="PROSITE" id="PS51198">
    <property type="entry name" value="UVRD_HELICASE_ATP_BIND"/>
    <property type="match status" value="1"/>
</dbReference>
<keyword evidence="5 15" id="KW-0378">Hydrolase</keyword>
<dbReference type="PANTHER" id="PTHR11070:SF55">
    <property type="entry name" value="DNA 3'-5' HELICASE"/>
    <property type="match status" value="1"/>
</dbReference>
<organism evidence="18 19">
    <name type="scientific">Actinorugispora endophytica</name>
    <dbReference type="NCBI Taxonomy" id="1605990"/>
    <lineage>
        <taxon>Bacteria</taxon>
        <taxon>Bacillati</taxon>
        <taxon>Actinomycetota</taxon>
        <taxon>Actinomycetes</taxon>
        <taxon>Streptosporangiales</taxon>
        <taxon>Nocardiopsidaceae</taxon>
        <taxon>Actinorugispora</taxon>
    </lineage>
</organism>
<feature type="domain" description="UvrD-like helicase C-terminal" evidence="17">
    <location>
        <begin position="347"/>
        <end position="683"/>
    </location>
</feature>
<dbReference type="InterPro" id="IPR027417">
    <property type="entry name" value="P-loop_NTPase"/>
</dbReference>
<evidence type="ECO:0000256" key="5">
    <source>
        <dbReference type="ARBA" id="ARBA00022801"/>
    </source>
</evidence>
<proteinExistence type="inferred from homology"/>
<keyword evidence="6 15" id="KW-0347">Helicase</keyword>
<evidence type="ECO:0000256" key="11">
    <source>
        <dbReference type="ARBA" id="ARBA00023235"/>
    </source>
</evidence>
<dbReference type="EMBL" id="SNYN01000001">
    <property type="protein sequence ID" value="TDQ54726.1"/>
    <property type="molecule type" value="Genomic_DNA"/>
</dbReference>
<evidence type="ECO:0000256" key="1">
    <source>
        <dbReference type="ARBA" id="ARBA00009922"/>
    </source>
</evidence>
<evidence type="ECO:0000313" key="19">
    <source>
        <dbReference type="Proteomes" id="UP000295281"/>
    </source>
</evidence>
<keyword evidence="8 15" id="KW-0067">ATP-binding</keyword>
<gene>
    <name evidence="18" type="ORF">EV190_10142</name>
</gene>
<keyword evidence="11" id="KW-0413">Isomerase</keyword>
<evidence type="ECO:0000313" key="18">
    <source>
        <dbReference type="EMBL" id="TDQ54726.1"/>
    </source>
</evidence>
<dbReference type="GO" id="GO:0033202">
    <property type="term" value="C:DNA helicase complex"/>
    <property type="evidence" value="ECO:0007669"/>
    <property type="project" value="TreeGrafter"/>
</dbReference>
<evidence type="ECO:0000256" key="6">
    <source>
        <dbReference type="ARBA" id="ARBA00022806"/>
    </source>
</evidence>
<dbReference type="PANTHER" id="PTHR11070">
    <property type="entry name" value="UVRD / RECB / PCRA DNA HELICASE FAMILY MEMBER"/>
    <property type="match status" value="1"/>
</dbReference>
<sequence>MTETPIRGAYGPAQLARLLGQPEPTPEQAAVISAPLRPGVVVAGAGSGKSETMAGRVVWLVANGHVRPENVLGLTFTRKAAAELAERVRKRLDQLRGADAVPDDVLDGEPAVSTYHSYAARLVGDHALREAVEPGTRLVSPAVAWQLANRVVSTYSGPMDAVGSAPATVVNDVLALSGELAEHLRVPDDVRRFGDWLRGRVEALPKKPAAATRNLLAAQGHREQLLPLLERFTQLKNDREAMDFGDQVALAARIAERHPEVSLIEKSRYHVVLLDEYQDTSHAQLVLLQALFGGGHPVTAVGDPCQSIYGWRGASAGNLTAFPTHFPERPGRAASVRQLATSFRNGESVLAVAKRVAEDLRAEADSVPVLYPGPARRDRGQVTCGLFGTETEEAEWIADQIALAVEESGRKHHAPDGRPWPEQEARGPMGYGDVAVLCRKRSQFPLLRRALEARDIPVEVVGLGGLISVPEVRDIVATLRVLHDPTAGHELARILTGPRWRLGPRDLVALNKRAVELAQEARRDLRGRGAEAPVEEADPLRRTVLDLTAETGSLVDALDDLGPAERYSETGHRRLRDLAAELRELRGQVSQPLPDLITEVERTLGLDIEVGARPGRDQVAARADLDAFVDAAVRFVGSSDAPTLSAFLAFLNSAEDTERGLNPGERVSSTDTVKLMTVHAAKGLQWPMVVVPGLSQGVFPTSPGTGKSWTERPAELPFPLRGDRAGLPGLVDVGAEHIKRFREEEKRRDTMEERRLAYVAVTRAAFALLCTGHHWGAETAGKRGPSVFLEEVREVCEAGAGRVAVWTPAPGEDDANPQMAERAPATWPRRPDAHHERVADAAELVERAKDGTGERYLELLDRAAMKGSWRRRLDGWERDTELLLRNRDAEQAGGDSAEVELPAHLTVSSLVSLARDPAGLARQIRRPLPRPPAPHTRRGTAFHTWLEHRFGQQSLVDPDELPGAADETAGRDADLEELQRLFEASEWGDRTPLEVEVSFETILGDRLVRGRMDAVFHDADQDRYDVVDWKTGHPPATARERRAVAVQLAAYRIAWARLAGVPLERVRAAFHYVRADETVRPADLLDADGLAALINAVPAPG</sequence>
<dbReference type="PROSITE" id="PS51217">
    <property type="entry name" value="UVRD_HELICASE_CTER"/>
    <property type="match status" value="1"/>
</dbReference>
<feature type="domain" description="UvrD-like helicase ATP-binding" evidence="16">
    <location>
        <begin position="22"/>
        <end position="346"/>
    </location>
</feature>
<dbReference type="InterPro" id="IPR011335">
    <property type="entry name" value="Restrct_endonuc-II-like"/>
</dbReference>
<dbReference type="Gene3D" id="1.10.10.160">
    <property type="match status" value="1"/>
</dbReference>
<dbReference type="Proteomes" id="UP000295281">
    <property type="component" value="Unassembled WGS sequence"/>
</dbReference>
<keyword evidence="19" id="KW-1185">Reference proteome</keyword>
<comment type="catalytic activity">
    <reaction evidence="12">
        <text>Couples ATP hydrolysis with the unwinding of duplex DNA by translocating in the 3'-5' direction.</text>
        <dbReference type="EC" id="5.6.2.4"/>
    </reaction>
</comment>
<dbReference type="RefSeq" id="WP_208112970.1">
    <property type="nucleotide sequence ID" value="NZ_SNYN01000001.1"/>
</dbReference>
<keyword evidence="3 15" id="KW-0547">Nucleotide-binding</keyword>
<dbReference type="Gene3D" id="1.10.486.10">
    <property type="entry name" value="PCRA, domain 4"/>
    <property type="match status" value="1"/>
</dbReference>
<evidence type="ECO:0000256" key="15">
    <source>
        <dbReference type="PROSITE-ProRule" id="PRU00560"/>
    </source>
</evidence>
<keyword evidence="10" id="KW-0234">DNA repair</keyword>
<comment type="catalytic activity">
    <reaction evidence="14">
        <text>ATP + H2O = ADP + phosphate + H(+)</text>
        <dbReference type="Rhea" id="RHEA:13065"/>
        <dbReference type="ChEBI" id="CHEBI:15377"/>
        <dbReference type="ChEBI" id="CHEBI:15378"/>
        <dbReference type="ChEBI" id="CHEBI:30616"/>
        <dbReference type="ChEBI" id="CHEBI:43474"/>
        <dbReference type="ChEBI" id="CHEBI:456216"/>
        <dbReference type="EC" id="5.6.2.4"/>
    </reaction>
</comment>
<dbReference type="InterPro" id="IPR038726">
    <property type="entry name" value="PDDEXK_AddAB-type"/>
</dbReference>
<dbReference type="InterPro" id="IPR014017">
    <property type="entry name" value="DNA_helicase_UvrD-like_C"/>
</dbReference>
<dbReference type="Gene3D" id="3.40.50.300">
    <property type="entry name" value="P-loop containing nucleotide triphosphate hydrolases"/>
    <property type="match status" value="3"/>
</dbReference>
<keyword evidence="7" id="KW-0269">Exonuclease</keyword>
<evidence type="ECO:0000256" key="4">
    <source>
        <dbReference type="ARBA" id="ARBA00022763"/>
    </source>
</evidence>
<dbReference type="GO" id="GO:0004527">
    <property type="term" value="F:exonuclease activity"/>
    <property type="evidence" value="ECO:0007669"/>
    <property type="project" value="UniProtKB-KW"/>
</dbReference>
<feature type="binding site" evidence="15">
    <location>
        <begin position="43"/>
        <end position="50"/>
    </location>
    <ligand>
        <name>ATP</name>
        <dbReference type="ChEBI" id="CHEBI:30616"/>
    </ligand>
</feature>
<comment type="similarity">
    <text evidence="1">Belongs to the helicase family. UvrD subfamily.</text>
</comment>
<keyword evidence="9" id="KW-0238">DNA-binding</keyword>
<dbReference type="EC" id="5.6.2.4" evidence="13"/>
<keyword evidence="4" id="KW-0227">DNA damage</keyword>
<evidence type="ECO:0000256" key="9">
    <source>
        <dbReference type="ARBA" id="ARBA00023125"/>
    </source>
</evidence>
<dbReference type="GO" id="GO:0000725">
    <property type="term" value="P:recombinational repair"/>
    <property type="evidence" value="ECO:0007669"/>
    <property type="project" value="TreeGrafter"/>
</dbReference>
<evidence type="ECO:0000256" key="3">
    <source>
        <dbReference type="ARBA" id="ARBA00022741"/>
    </source>
</evidence>
<evidence type="ECO:0000256" key="2">
    <source>
        <dbReference type="ARBA" id="ARBA00022722"/>
    </source>
</evidence>
<dbReference type="Pfam" id="PF00580">
    <property type="entry name" value="UvrD-helicase"/>
    <property type="match status" value="1"/>
</dbReference>